<organism evidence="2 3">
    <name type="scientific">Paeniglutamicibacter cryotolerans</name>
    <dbReference type="NCBI Taxonomy" id="670079"/>
    <lineage>
        <taxon>Bacteria</taxon>
        <taxon>Bacillati</taxon>
        <taxon>Actinomycetota</taxon>
        <taxon>Actinomycetes</taxon>
        <taxon>Micrococcales</taxon>
        <taxon>Micrococcaceae</taxon>
        <taxon>Paeniglutamicibacter</taxon>
    </lineage>
</organism>
<evidence type="ECO:0000256" key="1">
    <source>
        <dbReference type="SAM" id="Phobius"/>
    </source>
</evidence>
<sequence>MGLLLGAVGLMILLMPMALFLLDGGSHASPFNELAAGFIALGTTTVVIGFGLLGFGIVGIIFGVRKTR</sequence>
<keyword evidence="3" id="KW-1185">Reference proteome</keyword>
<keyword evidence="1" id="KW-0812">Transmembrane</keyword>
<keyword evidence="1" id="KW-1133">Transmembrane helix</keyword>
<proteinExistence type="predicted"/>
<gene>
    <name evidence="2" type="ORF">E9229_003238</name>
</gene>
<dbReference type="Proteomes" id="UP000523000">
    <property type="component" value="Unassembled WGS sequence"/>
</dbReference>
<evidence type="ECO:0000313" key="3">
    <source>
        <dbReference type="Proteomes" id="UP000523000"/>
    </source>
</evidence>
<accession>A0A839QYF9</accession>
<evidence type="ECO:0000313" key="2">
    <source>
        <dbReference type="EMBL" id="MBB2996991.1"/>
    </source>
</evidence>
<dbReference type="RefSeq" id="WP_183512559.1">
    <property type="nucleotide sequence ID" value="NZ_BAABGK010000083.1"/>
</dbReference>
<keyword evidence="1" id="KW-0472">Membrane</keyword>
<feature type="transmembrane region" description="Helical" evidence="1">
    <location>
        <begin position="38"/>
        <end position="64"/>
    </location>
</feature>
<dbReference type="EMBL" id="JACHVS010000002">
    <property type="protein sequence ID" value="MBB2996991.1"/>
    <property type="molecule type" value="Genomic_DNA"/>
</dbReference>
<reference evidence="2 3" key="1">
    <citation type="submission" date="2020-08" db="EMBL/GenBank/DDBJ databases">
        <title>Sequencing the genomes of 1000 actinobacteria strains.</title>
        <authorList>
            <person name="Klenk H.-P."/>
        </authorList>
    </citation>
    <scope>NUCLEOTIDE SEQUENCE [LARGE SCALE GENOMIC DNA]</scope>
    <source>
        <strain evidence="2 3">DSM 22826</strain>
    </source>
</reference>
<name>A0A839QYF9_9MICC</name>
<comment type="caution">
    <text evidence="2">The sequence shown here is derived from an EMBL/GenBank/DDBJ whole genome shotgun (WGS) entry which is preliminary data.</text>
</comment>
<dbReference type="AlphaFoldDB" id="A0A839QYF9"/>
<protein>
    <submittedName>
        <fullName evidence="2">Uncharacterized protein</fullName>
    </submittedName>
</protein>